<dbReference type="PANTHER" id="PTHR42709">
    <property type="entry name" value="ALKALINE PHOSPHATASE LIKE PROTEIN"/>
    <property type="match status" value="1"/>
</dbReference>
<keyword evidence="5 6" id="KW-0472">Membrane</keyword>
<evidence type="ECO:0000313" key="8">
    <source>
        <dbReference type="EMBL" id="PMP61454.1"/>
    </source>
</evidence>
<feature type="transmembrane region" description="Helical" evidence="6">
    <location>
        <begin position="21"/>
        <end position="43"/>
    </location>
</feature>
<accession>A0A2N7PIL6</accession>
<dbReference type="Pfam" id="PF09335">
    <property type="entry name" value="VTT_dom"/>
    <property type="match status" value="1"/>
</dbReference>
<dbReference type="PANTHER" id="PTHR42709:SF6">
    <property type="entry name" value="UNDECAPRENYL PHOSPHATE TRANSPORTER A"/>
    <property type="match status" value="1"/>
</dbReference>
<dbReference type="Proteomes" id="UP000235731">
    <property type="component" value="Unassembled WGS sequence"/>
</dbReference>
<feature type="domain" description="VTT" evidence="7">
    <location>
        <begin position="37"/>
        <end position="167"/>
    </location>
</feature>
<feature type="non-terminal residue" evidence="8">
    <location>
        <position position="209"/>
    </location>
</feature>
<keyword evidence="2" id="KW-1003">Cell membrane</keyword>
<keyword evidence="4 6" id="KW-1133">Transmembrane helix</keyword>
<protein>
    <submittedName>
        <fullName evidence="8">DedA family protein</fullName>
    </submittedName>
</protein>
<evidence type="ECO:0000313" key="9">
    <source>
        <dbReference type="Proteomes" id="UP000235731"/>
    </source>
</evidence>
<dbReference type="InterPro" id="IPR032816">
    <property type="entry name" value="VTT_dom"/>
</dbReference>
<dbReference type="AlphaFoldDB" id="A0A2N7PIL6"/>
<dbReference type="GO" id="GO:0005886">
    <property type="term" value="C:plasma membrane"/>
    <property type="evidence" value="ECO:0007669"/>
    <property type="project" value="UniProtKB-SubCell"/>
</dbReference>
<comment type="caution">
    <text evidence="8">The sequence shown here is derived from an EMBL/GenBank/DDBJ whole genome shotgun (WGS) entry which is preliminary data.</text>
</comment>
<evidence type="ECO:0000259" key="7">
    <source>
        <dbReference type="Pfam" id="PF09335"/>
    </source>
</evidence>
<name>A0A2N7PIL6_9BACT</name>
<proteinExistence type="predicted"/>
<evidence type="ECO:0000256" key="4">
    <source>
        <dbReference type="ARBA" id="ARBA00022989"/>
    </source>
</evidence>
<evidence type="ECO:0000256" key="1">
    <source>
        <dbReference type="ARBA" id="ARBA00004651"/>
    </source>
</evidence>
<evidence type="ECO:0000256" key="6">
    <source>
        <dbReference type="SAM" id="Phobius"/>
    </source>
</evidence>
<reference evidence="8 9" key="1">
    <citation type="submission" date="2018-01" db="EMBL/GenBank/DDBJ databases">
        <title>Metagenomic assembled genomes from two thermal pools in the Uzon Caldera, Kamchatka, Russia.</title>
        <authorList>
            <person name="Wilkins L."/>
            <person name="Ettinger C."/>
        </authorList>
    </citation>
    <scope>NUCLEOTIDE SEQUENCE [LARGE SCALE GENOMIC DNA]</scope>
    <source>
        <strain evidence="8">ZAV-15</strain>
    </source>
</reference>
<organism evidence="8 9">
    <name type="scientific">Caldimicrobium thiodismutans</name>
    <dbReference type="NCBI Taxonomy" id="1653476"/>
    <lineage>
        <taxon>Bacteria</taxon>
        <taxon>Pseudomonadati</taxon>
        <taxon>Thermodesulfobacteriota</taxon>
        <taxon>Thermodesulfobacteria</taxon>
        <taxon>Thermodesulfobacteriales</taxon>
        <taxon>Thermodesulfobacteriaceae</taxon>
        <taxon>Caldimicrobium</taxon>
    </lineage>
</organism>
<evidence type="ECO:0000256" key="2">
    <source>
        <dbReference type="ARBA" id="ARBA00022475"/>
    </source>
</evidence>
<feature type="transmembrane region" description="Helical" evidence="6">
    <location>
        <begin position="147"/>
        <end position="169"/>
    </location>
</feature>
<dbReference type="InterPro" id="IPR051311">
    <property type="entry name" value="DedA_domain"/>
</dbReference>
<gene>
    <name evidence="8" type="ORF">C0197_05655</name>
</gene>
<feature type="transmembrane region" description="Helical" evidence="6">
    <location>
        <begin position="181"/>
        <end position="201"/>
    </location>
</feature>
<sequence length="209" mass="23474">MESLILEFLGNILLFFEKTSYFGIFFLMALESTLVPIPSEIIIPPAAYLAYKGKMNLLGVILSGTMGSLAGALFNYFIALKFGRPAFLHFIKRYGKYVLLTEASFMKMETFWDNHGHISTFVGRLLPGLRHVISVPAGFARMALSLFCLYTTLGAFIWCTFLALCGYYLGKNEALLKEYLHKGSLGIILLAFIIVSLYVWIKIKLKKGP</sequence>
<evidence type="ECO:0000256" key="3">
    <source>
        <dbReference type="ARBA" id="ARBA00022692"/>
    </source>
</evidence>
<feature type="transmembrane region" description="Helical" evidence="6">
    <location>
        <begin position="55"/>
        <end position="78"/>
    </location>
</feature>
<dbReference type="EMBL" id="PNIE01000082">
    <property type="protein sequence ID" value="PMP61454.1"/>
    <property type="molecule type" value="Genomic_DNA"/>
</dbReference>
<keyword evidence="3 6" id="KW-0812">Transmembrane</keyword>
<comment type="subcellular location">
    <subcellularLocation>
        <location evidence="1">Cell membrane</location>
        <topology evidence="1">Multi-pass membrane protein</topology>
    </subcellularLocation>
</comment>
<evidence type="ECO:0000256" key="5">
    <source>
        <dbReference type="ARBA" id="ARBA00023136"/>
    </source>
</evidence>